<reference evidence="2 3" key="1">
    <citation type="submission" date="2019-11" db="EMBL/GenBank/DDBJ databases">
        <title>Bacillus lacus genome.</title>
        <authorList>
            <person name="Allen C.J."/>
            <person name="Newman J.D."/>
        </authorList>
    </citation>
    <scope>NUCLEOTIDE SEQUENCE [LARGE SCALE GENOMIC DNA]</scope>
    <source>
        <strain evidence="2 3">KCTC 33946</strain>
    </source>
</reference>
<dbReference type="PROSITE" id="PS51782">
    <property type="entry name" value="LYSM"/>
    <property type="match status" value="1"/>
</dbReference>
<gene>
    <name evidence="2" type="primary">spoVID</name>
    <name evidence="2" type="ORF">GJU40_18770</name>
</gene>
<feature type="domain" description="LysM" evidence="1">
    <location>
        <begin position="385"/>
        <end position="429"/>
    </location>
</feature>
<dbReference type="SMART" id="SM00257">
    <property type="entry name" value="LysM"/>
    <property type="match status" value="1"/>
</dbReference>
<name>A0A7X2M0H9_9BACI</name>
<dbReference type="AlphaFoldDB" id="A0A7X2M0H9"/>
<dbReference type="InterPro" id="IPR014256">
    <property type="entry name" value="Spore_VI_D"/>
</dbReference>
<dbReference type="InterPro" id="IPR018392">
    <property type="entry name" value="LysM"/>
</dbReference>
<dbReference type="EMBL" id="WKKI01000065">
    <property type="protein sequence ID" value="MRX74168.1"/>
    <property type="molecule type" value="Genomic_DNA"/>
</dbReference>
<evidence type="ECO:0000313" key="3">
    <source>
        <dbReference type="Proteomes" id="UP000448867"/>
    </source>
</evidence>
<dbReference type="OrthoDB" id="2966368at2"/>
<accession>A0A7X2M0H9</accession>
<dbReference type="Pfam" id="PF20918">
    <property type="entry name" value="SPOCS_spoVID-N"/>
    <property type="match status" value="1"/>
</dbReference>
<dbReference type="InterPro" id="IPR036779">
    <property type="entry name" value="LysM_dom_sf"/>
</dbReference>
<organism evidence="2 3">
    <name type="scientific">Metabacillus lacus</name>
    <dbReference type="NCBI Taxonomy" id="1983721"/>
    <lineage>
        <taxon>Bacteria</taxon>
        <taxon>Bacillati</taxon>
        <taxon>Bacillota</taxon>
        <taxon>Bacilli</taxon>
        <taxon>Bacillales</taxon>
        <taxon>Bacillaceae</taxon>
        <taxon>Metabacillus</taxon>
    </lineage>
</organism>
<keyword evidence="3" id="KW-1185">Reference proteome</keyword>
<dbReference type="NCBIfam" id="TIGR02907">
    <property type="entry name" value="spore_VI_D"/>
    <property type="match status" value="1"/>
</dbReference>
<evidence type="ECO:0000313" key="2">
    <source>
        <dbReference type="EMBL" id="MRX74168.1"/>
    </source>
</evidence>
<proteinExistence type="predicted"/>
<sequence>MLSLQSELHFSVEESVWFQKGQEVSQLLSISLDPDISIQEHDQYISIKGALRLTGEYEAGDDAGEDEENYQYTAARFVNEVNAREDGSYELSHRFPVDITIPRNRISSLDEVYVIVNAFDYDFVETRCLKLTADLSISGISQQISSVPPQEIDENETEENEEEVFTLQQEEQQDSFQSLFREGENTVAVLQNEEQEEEEVADFSYEELYRGLSGEENASEEEESALKVLNKELDQEELYSNERKTSFDELYQGSNQEADEEELTAPLEPVEPLKNVEFEEEYQTADYRRKAEEDLYAPIEVSAKKEAVKQSEEEAGELLGSLLGRSTYDQEENAAYEERAEEKQVVFHKKAEVQQDGAEAGSKSENALYLTKLFSREEEEFSRLKICIVQQNETLDHICERYELSLQQLLRVNTFDSNADLYEGQLVYIPDYSKS</sequence>
<dbReference type="Gene3D" id="3.10.350.10">
    <property type="entry name" value="LysM domain"/>
    <property type="match status" value="1"/>
</dbReference>
<protein>
    <submittedName>
        <fullName evidence="2">Stage VI sporulation protein D</fullName>
    </submittedName>
</protein>
<dbReference type="Proteomes" id="UP000448867">
    <property type="component" value="Unassembled WGS sequence"/>
</dbReference>
<dbReference type="InterPro" id="IPR048862">
    <property type="entry name" value="SPOCS_spoVID_N"/>
</dbReference>
<evidence type="ECO:0000259" key="1">
    <source>
        <dbReference type="PROSITE" id="PS51782"/>
    </source>
</evidence>
<dbReference type="SUPFAM" id="SSF54106">
    <property type="entry name" value="LysM domain"/>
    <property type="match status" value="1"/>
</dbReference>
<comment type="caution">
    <text evidence="2">The sequence shown here is derived from an EMBL/GenBank/DDBJ whole genome shotgun (WGS) entry which is preliminary data.</text>
</comment>
<dbReference type="Pfam" id="PF01476">
    <property type="entry name" value="LysM"/>
    <property type="match status" value="1"/>
</dbReference>